<dbReference type="GeneID" id="96999092"/>
<accession>H3NP46</accession>
<dbReference type="AlphaFoldDB" id="H3NP46"/>
<reference evidence="3 4" key="1">
    <citation type="submission" date="2012-01" db="EMBL/GenBank/DDBJ databases">
        <title>The Genome Sequence of Helcococcus kunzii ATCC 51366.</title>
        <authorList>
            <consortium name="The Broad Institute Genome Sequencing Platform"/>
            <person name="Earl A."/>
            <person name="Ward D."/>
            <person name="Feldgarden M."/>
            <person name="Gevers D."/>
            <person name="Huys G."/>
            <person name="Young S.K."/>
            <person name="Zeng Q."/>
            <person name="Gargeya S."/>
            <person name="Fitzgerald M."/>
            <person name="Haas B."/>
            <person name="Abouelleil A."/>
            <person name="Alvarado L."/>
            <person name="Arachchi H.M."/>
            <person name="Berlin A."/>
            <person name="Chapman S.B."/>
            <person name="Gearin G."/>
            <person name="Goldberg J."/>
            <person name="Griggs A."/>
            <person name="Gujja S."/>
            <person name="Hansen M."/>
            <person name="Heiman D."/>
            <person name="Howarth C."/>
            <person name="Larimer J."/>
            <person name="Lui A."/>
            <person name="MacDonald P.J.P."/>
            <person name="McCowen C."/>
            <person name="Montmayeur A."/>
            <person name="Murphy C."/>
            <person name="Neiman D."/>
            <person name="Pearson M."/>
            <person name="Priest M."/>
            <person name="Roberts A."/>
            <person name="Saif S."/>
            <person name="Shea T."/>
            <person name="Sisk P."/>
            <person name="Stolte C."/>
            <person name="Sykes S."/>
            <person name="Wortman J."/>
            <person name="Nusbaum C."/>
            <person name="Birren B."/>
        </authorList>
    </citation>
    <scope>NUCLEOTIDE SEQUENCE [LARGE SCALE GENOMIC DNA]</scope>
    <source>
        <strain evidence="3 4">ATCC 51366</strain>
    </source>
</reference>
<dbReference type="eggNOG" id="COG2163">
    <property type="taxonomic scope" value="Bacteria"/>
</dbReference>
<dbReference type="InterPro" id="IPR014722">
    <property type="entry name" value="Rib_uL2_dom2"/>
</dbReference>
<sequence>MKLSKKNISGYCVGQLCYSKQGRDKDKVYIVYEIVDEDYILVVNGDDRKISNPKKKNKKHLQKMNHIIEDFDKMKSEDEINDLIVKRYIKEKTQEENLIDVK</sequence>
<dbReference type="RefSeq" id="WP_005398617.1">
    <property type="nucleotide sequence ID" value="NZ_JH601088.1"/>
</dbReference>
<dbReference type="Gene3D" id="2.30.30.30">
    <property type="match status" value="1"/>
</dbReference>
<keyword evidence="1" id="KW-0689">Ribosomal protein</keyword>
<dbReference type="STRING" id="883114.HMPREF9709_01107"/>
<dbReference type="InterPro" id="IPR041985">
    <property type="entry name" value="Ribosomal_eL14_KOW"/>
</dbReference>
<evidence type="ECO:0000256" key="2">
    <source>
        <dbReference type="ARBA" id="ARBA00023274"/>
    </source>
</evidence>
<proteinExistence type="predicted"/>
<dbReference type="CDD" id="cd06088">
    <property type="entry name" value="KOW_RPL14"/>
    <property type="match status" value="1"/>
</dbReference>
<evidence type="ECO:0000256" key="1">
    <source>
        <dbReference type="ARBA" id="ARBA00022980"/>
    </source>
</evidence>
<keyword evidence="4" id="KW-1185">Reference proteome</keyword>
<dbReference type="InterPro" id="IPR008991">
    <property type="entry name" value="Translation_prot_SH3-like_sf"/>
</dbReference>
<evidence type="ECO:0000313" key="4">
    <source>
        <dbReference type="Proteomes" id="UP000004191"/>
    </source>
</evidence>
<evidence type="ECO:0000313" key="3">
    <source>
        <dbReference type="EMBL" id="EHR33508.1"/>
    </source>
</evidence>
<name>H3NP46_9FIRM</name>
<gene>
    <name evidence="3" type="ORF">HMPREF9709_01107</name>
</gene>
<dbReference type="GO" id="GO:0005840">
    <property type="term" value="C:ribosome"/>
    <property type="evidence" value="ECO:0007669"/>
    <property type="project" value="UniProtKB-KW"/>
</dbReference>
<organism evidence="3 4">
    <name type="scientific">Helcococcus kunzii ATCC 51366</name>
    <dbReference type="NCBI Taxonomy" id="883114"/>
    <lineage>
        <taxon>Bacteria</taxon>
        <taxon>Bacillati</taxon>
        <taxon>Bacillota</taxon>
        <taxon>Tissierellia</taxon>
        <taxon>Tissierellales</taxon>
        <taxon>Peptoniphilaceae</taxon>
        <taxon>Helcococcus</taxon>
    </lineage>
</organism>
<evidence type="ECO:0008006" key="5">
    <source>
        <dbReference type="Google" id="ProtNLM"/>
    </source>
</evidence>
<keyword evidence="2" id="KW-0687">Ribonucleoprotein</keyword>
<dbReference type="GO" id="GO:1990904">
    <property type="term" value="C:ribonucleoprotein complex"/>
    <property type="evidence" value="ECO:0007669"/>
    <property type="project" value="UniProtKB-KW"/>
</dbReference>
<comment type="caution">
    <text evidence="3">The sequence shown here is derived from an EMBL/GenBank/DDBJ whole genome shotgun (WGS) entry which is preliminary data.</text>
</comment>
<dbReference type="EMBL" id="AGEI01000022">
    <property type="protein sequence ID" value="EHR33508.1"/>
    <property type="molecule type" value="Genomic_DNA"/>
</dbReference>
<dbReference type="Proteomes" id="UP000004191">
    <property type="component" value="Unassembled WGS sequence"/>
</dbReference>
<protein>
    <recommendedName>
        <fullName evidence="5">KOW domain-containing protein</fullName>
    </recommendedName>
</protein>
<dbReference type="HOGENOM" id="CLU_168121_1_1_9"/>
<dbReference type="SUPFAM" id="SSF50104">
    <property type="entry name" value="Translation proteins SH3-like domain"/>
    <property type="match status" value="1"/>
</dbReference>